<accession>D9Q2E7</accession>
<organism evidence="1 2">
    <name type="scientific">Acidilobus saccharovorans (strain DSM 16705 / JCM 18335 / VKM B-2471 / 345-15)</name>
    <dbReference type="NCBI Taxonomy" id="666510"/>
    <lineage>
        <taxon>Archaea</taxon>
        <taxon>Thermoproteota</taxon>
        <taxon>Thermoprotei</taxon>
        <taxon>Acidilobales</taxon>
        <taxon>Acidilobaceae</taxon>
        <taxon>Acidilobus</taxon>
    </lineage>
</organism>
<sequence>MPQLLKYVDLADDIFVDIINSLFKAGIITEPSASALVGSKG</sequence>
<evidence type="ECO:0000313" key="2">
    <source>
        <dbReference type="Proteomes" id="UP000000346"/>
    </source>
</evidence>
<gene>
    <name evidence="1" type="ordered locus">ASAC_1080</name>
</gene>
<dbReference type="AlphaFoldDB" id="D9Q2E7"/>
<keyword evidence="2" id="KW-1185">Reference proteome</keyword>
<dbReference type="KEGG" id="asc:ASAC_1080"/>
<dbReference type="Proteomes" id="UP000000346">
    <property type="component" value="Chromosome"/>
</dbReference>
<reference evidence="1 2" key="1">
    <citation type="journal article" date="2010" name="Appl. Environ. Microbiol.">
        <title>The genome sequence of the crenarchaeon Acidilobus saccharovorans supports a new order, Acidilobales, and suggests an important ecological role in terrestrial acidic hot springs.</title>
        <authorList>
            <person name="Mardanov A.V."/>
            <person name="Svetlitchnyi V.A."/>
            <person name="Beletsky A.V."/>
            <person name="Prokofeva M.I."/>
            <person name="Bonch-Osmolovskaya E.A."/>
            <person name="Ravin N.V."/>
            <person name="Skryabin K.G."/>
        </authorList>
    </citation>
    <scope>NUCLEOTIDE SEQUENCE [LARGE SCALE GENOMIC DNA]</scope>
    <source>
        <strain evidence="2">DSM 16705 / JCM 18335 / VKM B-2471 / 345-15</strain>
    </source>
</reference>
<dbReference type="HOGENOM" id="CLU_3263586_0_0_2"/>
<name>D9Q2E7_ACIS3</name>
<dbReference type="EMBL" id="CP001742">
    <property type="protein sequence ID" value="ADL19485.1"/>
    <property type="molecule type" value="Genomic_DNA"/>
</dbReference>
<evidence type="ECO:0000313" key="1">
    <source>
        <dbReference type="EMBL" id="ADL19485.1"/>
    </source>
</evidence>
<proteinExistence type="predicted"/>
<dbReference type="InParanoid" id="D9Q2E7"/>
<protein>
    <submittedName>
        <fullName evidence="1">Uncharacterized protein</fullName>
    </submittedName>
</protein>